<keyword evidence="10" id="KW-1185">Reference proteome</keyword>
<evidence type="ECO:0000256" key="6">
    <source>
        <dbReference type="ARBA" id="ARBA00023034"/>
    </source>
</evidence>
<dbReference type="GO" id="GO:0017119">
    <property type="term" value="C:Golgi transport complex"/>
    <property type="evidence" value="ECO:0007669"/>
    <property type="project" value="InterPro"/>
</dbReference>
<comment type="similarity">
    <text evidence="2">Belongs to the COG1 family.</text>
</comment>
<feature type="region of interest" description="Disordered" evidence="8">
    <location>
        <begin position="488"/>
        <end position="515"/>
    </location>
</feature>
<dbReference type="PANTHER" id="PTHR31658">
    <property type="entry name" value="CONSERVED OLIGOMERIC GOLGI COMPLEX SUBUNIT 1"/>
    <property type="match status" value="1"/>
</dbReference>
<dbReference type="RefSeq" id="XP_033585143.1">
    <property type="nucleotide sequence ID" value="XM_033734866.1"/>
</dbReference>
<evidence type="ECO:0000313" key="10">
    <source>
        <dbReference type="Proteomes" id="UP000799767"/>
    </source>
</evidence>
<dbReference type="OrthoDB" id="46189at2759"/>
<dbReference type="InterPro" id="IPR033370">
    <property type="entry name" value="COG1"/>
</dbReference>
<organism evidence="9 10">
    <name type="scientific">Neohortaea acidophila</name>
    <dbReference type="NCBI Taxonomy" id="245834"/>
    <lineage>
        <taxon>Eukaryota</taxon>
        <taxon>Fungi</taxon>
        <taxon>Dikarya</taxon>
        <taxon>Ascomycota</taxon>
        <taxon>Pezizomycotina</taxon>
        <taxon>Dothideomycetes</taxon>
        <taxon>Dothideomycetidae</taxon>
        <taxon>Mycosphaerellales</taxon>
        <taxon>Teratosphaeriaceae</taxon>
        <taxon>Neohortaea</taxon>
    </lineage>
</organism>
<proteinExistence type="inferred from homology"/>
<dbReference type="GO" id="GO:0015031">
    <property type="term" value="P:protein transport"/>
    <property type="evidence" value="ECO:0007669"/>
    <property type="project" value="UniProtKB-KW"/>
</dbReference>
<evidence type="ECO:0000256" key="2">
    <source>
        <dbReference type="ARBA" id="ARBA00006653"/>
    </source>
</evidence>
<keyword evidence="7" id="KW-0472">Membrane</keyword>
<sequence>MARVSLDKARLPRVLCGYVLVTSSTPRQVLRHFLQMRLDELNRATETPSESHVVQMLELYTQTLADTRDLFPRRFADLLARVSKGPLVQDEQVTSLFELNLDIYSSWMPEDFQTFTPWFRHDHLVSTEVTDALAAWTQQARSCVFEGVAEYLSGEDDAQTILDARQKFISNFMEMSNTTKDVDSTEVVQGVRLAFLERLSELAAQAATVDDLAIGDADEPALPTSESLSSLWDVATEDYDLAHGAFGLRRALLDARHGRDKKLRVEIEKLDAWMKRLNDFLDVADEMSSTTWEDNSDFHLDDTNGDDSLQQILSKQDPEQLRSRLRTVIQDSLTRIRTQLDAVAPSTNHPAFYIRIWREIDWRCQALDNRLSIPSDSFSVAELHRNLAQSLSKAVVPAAIELSKKRRHVPTTLWDGSPPLPIQCSPMIIKFLTKLHRAMEEGGTDVWNLHCVAEAKKAIADALEQGLDDPEFTLCSSTDVVKGEVLTNGHSEDNEANGHVEEERSPAQDEKSDRLEARQRARIVQNLFDTLYLGQVLADGEAFHSLVEKLTKNGEVDEGSLERLRKSASEYWRRTYLLFGALAA</sequence>
<protein>
    <recommendedName>
        <fullName evidence="3">Conserved oligomeric Golgi complex subunit 1</fullName>
    </recommendedName>
</protein>
<accession>A0A6A6PG12</accession>
<dbReference type="GO" id="GO:0000139">
    <property type="term" value="C:Golgi membrane"/>
    <property type="evidence" value="ECO:0007669"/>
    <property type="project" value="UniProtKB-SubCell"/>
</dbReference>
<dbReference type="PANTHER" id="PTHR31658:SF0">
    <property type="entry name" value="CONSERVED OLIGOMERIC GOLGI COMPLEX SUBUNIT 1"/>
    <property type="match status" value="1"/>
</dbReference>
<evidence type="ECO:0000256" key="8">
    <source>
        <dbReference type="SAM" id="MobiDB-lite"/>
    </source>
</evidence>
<dbReference type="AlphaFoldDB" id="A0A6A6PG12"/>
<comment type="subcellular location">
    <subcellularLocation>
        <location evidence="1">Golgi apparatus membrane</location>
        <topology evidence="1">Peripheral membrane protein</topology>
    </subcellularLocation>
</comment>
<evidence type="ECO:0000256" key="7">
    <source>
        <dbReference type="ARBA" id="ARBA00023136"/>
    </source>
</evidence>
<evidence type="ECO:0000256" key="4">
    <source>
        <dbReference type="ARBA" id="ARBA00022448"/>
    </source>
</evidence>
<feature type="compositionally biased region" description="Basic and acidic residues" evidence="8">
    <location>
        <begin position="490"/>
        <end position="515"/>
    </location>
</feature>
<evidence type="ECO:0000256" key="3">
    <source>
        <dbReference type="ARBA" id="ARBA00020978"/>
    </source>
</evidence>
<evidence type="ECO:0000256" key="5">
    <source>
        <dbReference type="ARBA" id="ARBA00022927"/>
    </source>
</evidence>
<keyword evidence="6" id="KW-0333">Golgi apparatus</keyword>
<name>A0A6A6PG12_9PEZI</name>
<gene>
    <name evidence="9" type="ORF">BDY17DRAFT_305430</name>
</gene>
<dbReference type="GeneID" id="54475868"/>
<evidence type="ECO:0000313" key="9">
    <source>
        <dbReference type="EMBL" id="KAF2478573.1"/>
    </source>
</evidence>
<dbReference type="Proteomes" id="UP000799767">
    <property type="component" value="Unassembled WGS sequence"/>
</dbReference>
<reference evidence="9" key="1">
    <citation type="journal article" date="2020" name="Stud. Mycol.">
        <title>101 Dothideomycetes genomes: a test case for predicting lifestyles and emergence of pathogens.</title>
        <authorList>
            <person name="Haridas S."/>
            <person name="Albert R."/>
            <person name="Binder M."/>
            <person name="Bloem J."/>
            <person name="Labutti K."/>
            <person name="Salamov A."/>
            <person name="Andreopoulos B."/>
            <person name="Baker S."/>
            <person name="Barry K."/>
            <person name="Bills G."/>
            <person name="Bluhm B."/>
            <person name="Cannon C."/>
            <person name="Castanera R."/>
            <person name="Culley D."/>
            <person name="Daum C."/>
            <person name="Ezra D."/>
            <person name="Gonzalez J."/>
            <person name="Henrissat B."/>
            <person name="Kuo A."/>
            <person name="Liang C."/>
            <person name="Lipzen A."/>
            <person name="Lutzoni F."/>
            <person name="Magnuson J."/>
            <person name="Mondo S."/>
            <person name="Nolan M."/>
            <person name="Ohm R."/>
            <person name="Pangilinan J."/>
            <person name="Park H.-J."/>
            <person name="Ramirez L."/>
            <person name="Alfaro M."/>
            <person name="Sun H."/>
            <person name="Tritt A."/>
            <person name="Yoshinaga Y."/>
            <person name="Zwiers L.-H."/>
            <person name="Turgeon B."/>
            <person name="Goodwin S."/>
            <person name="Spatafora J."/>
            <person name="Crous P."/>
            <person name="Grigoriev I."/>
        </authorList>
    </citation>
    <scope>NUCLEOTIDE SEQUENCE</scope>
    <source>
        <strain evidence="9">CBS 113389</strain>
    </source>
</reference>
<dbReference type="EMBL" id="MU001643">
    <property type="protein sequence ID" value="KAF2478573.1"/>
    <property type="molecule type" value="Genomic_DNA"/>
</dbReference>
<keyword evidence="4" id="KW-0813">Transport</keyword>
<dbReference type="GO" id="GO:0006891">
    <property type="term" value="P:intra-Golgi vesicle-mediated transport"/>
    <property type="evidence" value="ECO:0007669"/>
    <property type="project" value="InterPro"/>
</dbReference>
<evidence type="ECO:0000256" key="1">
    <source>
        <dbReference type="ARBA" id="ARBA00004395"/>
    </source>
</evidence>
<keyword evidence="5" id="KW-0653">Protein transport</keyword>